<dbReference type="AlphaFoldDB" id="A0A100WJC9"/>
<sequence>MAIPAAELLELARSLPIPVPWDRQAFIRSVAEMRGRPITLLPIDTASEELTNSPCGVWLMREHDDVIVHEMGTSEYHIDQICLHEVGHMLLGHRRPVTEHPDQLRAEQIAALQDVLPTLDLESIHSLLLRSHYNSEQERDAEMFANVLMVAAAAAADEQSMMRGVFFRRR</sequence>
<dbReference type="Proteomes" id="UP000069443">
    <property type="component" value="Unassembled WGS sequence"/>
</dbReference>
<dbReference type="OrthoDB" id="4144896at2"/>
<protein>
    <recommendedName>
        <fullName evidence="3">IrrE N-terminal-like domain-containing protein</fullName>
    </recommendedName>
</protein>
<evidence type="ECO:0000313" key="1">
    <source>
        <dbReference type="EMBL" id="GAS99281.1"/>
    </source>
</evidence>
<comment type="caution">
    <text evidence="1">The sequence shown here is derived from an EMBL/GenBank/DDBJ whole genome shotgun (WGS) entry which is preliminary data.</text>
</comment>
<keyword evidence="2" id="KW-1185">Reference proteome</keyword>
<reference evidence="2" key="2">
    <citation type="submission" date="2016-02" db="EMBL/GenBank/DDBJ databases">
        <title>Draft genome sequence of five rapidly growing Mycobacterium species.</title>
        <authorList>
            <person name="Katahira K."/>
            <person name="Gotou Y."/>
            <person name="Iida K."/>
            <person name="Ogura Y."/>
            <person name="Hayashi T."/>
        </authorList>
    </citation>
    <scope>NUCLEOTIDE SEQUENCE [LARGE SCALE GENOMIC DNA]</scope>
    <source>
        <strain evidence="2">JCM15298</strain>
    </source>
</reference>
<organism evidence="1 2">
    <name type="scientific">Mycolicibacterium canariasense</name>
    <name type="common">Mycobacterium canariasense</name>
    <dbReference type="NCBI Taxonomy" id="228230"/>
    <lineage>
        <taxon>Bacteria</taxon>
        <taxon>Bacillati</taxon>
        <taxon>Actinomycetota</taxon>
        <taxon>Actinomycetes</taxon>
        <taxon>Mycobacteriales</taxon>
        <taxon>Mycobacteriaceae</taxon>
        <taxon>Mycolicibacterium</taxon>
    </lineage>
</organism>
<proteinExistence type="predicted"/>
<accession>A0A100WJC9</accession>
<evidence type="ECO:0008006" key="3">
    <source>
        <dbReference type="Google" id="ProtNLM"/>
    </source>
</evidence>
<dbReference type="STRING" id="228230.RMCC_6246"/>
<evidence type="ECO:0000313" key="2">
    <source>
        <dbReference type="Proteomes" id="UP000069443"/>
    </source>
</evidence>
<dbReference type="RefSeq" id="WP_051558679.1">
    <property type="nucleotide sequence ID" value="NZ_BCSY01000131.1"/>
</dbReference>
<dbReference type="EMBL" id="BCSY01000131">
    <property type="protein sequence ID" value="GAS99281.1"/>
    <property type="molecule type" value="Genomic_DNA"/>
</dbReference>
<reference evidence="2" key="1">
    <citation type="journal article" date="2016" name="Genome Announc.">
        <title>Draft Genome Sequences of Five Rapidly Growing Mycobacterium Species, M. thermoresistibile, M. fortuitum subsp. acetamidolyticum, M. canariasense, M. brisbanense, and M. novocastrense.</title>
        <authorList>
            <person name="Katahira K."/>
            <person name="Ogura Y."/>
            <person name="Gotoh Y."/>
            <person name="Hayashi T."/>
        </authorList>
    </citation>
    <scope>NUCLEOTIDE SEQUENCE [LARGE SCALE GENOMIC DNA]</scope>
    <source>
        <strain evidence="2">JCM15298</strain>
    </source>
</reference>
<name>A0A100WJC9_MYCCR</name>
<gene>
    <name evidence="1" type="ORF">RMCC_6246</name>
</gene>